<dbReference type="GO" id="GO:0016788">
    <property type="term" value="F:hydrolase activity, acting on ester bonds"/>
    <property type="evidence" value="ECO:0007669"/>
    <property type="project" value="InterPro"/>
</dbReference>
<name>A0A0R2LY44_9LACO</name>
<evidence type="ECO:0008006" key="5">
    <source>
        <dbReference type="Google" id="ProtNLM"/>
    </source>
</evidence>
<dbReference type="Proteomes" id="UP000051906">
    <property type="component" value="Unassembled WGS sequence"/>
</dbReference>
<gene>
    <name evidence="3" type="ORF">IV54_GL002174</name>
</gene>
<dbReference type="SUPFAM" id="SSF54060">
    <property type="entry name" value="His-Me finger endonucleases"/>
    <property type="match status" value="1"/>
</dbReference>
<dbReference type="InterPro" id="IPR010902">
    <property type="entry name" value="NUMOD4"/>
</dbReference>
<dbReference type="PATRIC" id="fig|616990.3.peg.2310"/>
<evidence type="ECO:0000259" key="1">
    <source>
        <dbReference type="Pfam" id="PF07463"/>
    </source>
</evidence>
<evidence type="ECO:0000259" key="2">
    <source>
        <dbReference type="Pfam" id="PF13392"/>
    </source>
</evidence>
<dbReference type="InterPro" id="IPR003615">
    <property type="entry name" value="HNH_nuc"/>
</dbReference>
<dbReference type="AlphaFoldDB" id="A0A0R2LY44"/>
<organism evidence="3 4">
    <name type="scientific">Levilactobacillus paucivorans</name>
    <dbReference type="NCBI Taxonomy" id="616990"/>
    <lineage>
        <taxon>Bacteria</taxon>
        <taxon>Bacillati</taxon>
        <taxon>Bacillota</taxon>
        <taxon>Bacilli</taxon>
        <taxon>Lactobacillales</taxon>
        <taxon>Lactobacillaceae</taxon>
        <taxon>Levilactobacillus</taxon>
    </lineage>
</organism>
<feature type="domain" description="NUMOD4" evidence="1">
    <location>
        <begin position="76"/>
        <end position="127"/>
    </location>
</feature>
<dbReference type="Pfam" id="PF13392">
    <property type="entry name" value="HNH_3"/>
    <property type="match status" value="1"/>
</dbReference>
<comment type="caution">
    <text evidence="3">The sequence shown here is derived from an EMBL/GenBank/DDBJ whole genome shotgun (WGS) entry which is preliminary data.</text>
</comment>
<accession>A0A0R2LY44</accession>
<dbReference type="STRING" id="616990.IV54_GL002174"/>
<keyword evidence="4" id="KW-1185">Reference proteome</keyword>
<dbReference type="Gene3D" id="3.90.75.20">
    <property type="match status" value="1"/>
</dbReference>
<proteinExistence type="predicted"/>
<dbReference type="InterPro" id="IPR044925">
    <property type="entry name" value="His-Me_finger_sf"/>
</dbReference>
<evidence type="ECO:0000313" key="3">
    <source>
        <dbReference type="EMBL" id="KRO03651.1"/>
    </source>
</evidence>
<reference evidence="3 4" key="1">
    <citation type="journal article" date="2015" name="Genome Announc.">
        <title>Expanding the biotechnology potential of lactobacilli through comparative genomics of 213 strains and associated genera.</title>
        <authorList>
            <person name="Sun Z."/>
            <person name="Harris H.M."/>
            <person name="McCann A."/>
            <person name="Guo C."/>
            <person name="Argimon S."/>
            <person name="Zhang W."/>
            <person name="Yang X."/>
            <person name="Jeffery I.B."/>
            <person name="Cooney J.C."/>
            <person name="Kagawa T.F."/>
            <person name="Liu W."/>
            <person name="Song Y."/>
            <person name="Salvetti E."/>
            <person name="Wrobel A."/>
            <person name="Rasinkangas P."/>
            <person name="Parkhill J."/>
            <person name="Rea M.C."/>
            <person name="O'Sullivan O."/>
            <person name="Ritari J."/>
            <person name="Douillard F.P."/>
            <person name="Paul Ross R."/>
            <person name="Yang R."/>
            <person name="Briner A.E."/>
            <person name="Felis G.E."/>
            <person name="de Vos W.M."/>
            <person name="Barrangou R."/>
            <person name="Klaenhammer T.R."/>
            <person name="Caufield P.W."/>
            <person name="Cui Y."/>
            <person name="Zhang H."/>
            <person name="O'Toole P.W."/>
        </authorList>
    </citation>
    <scope>NUCLEOTIDE SEQUENCE [LARGE SCALE GENOMIC DNA]</scope>
    <source>
        <strain evidence="3 4">DSM 22467</strain>
    </source>
</reference>
<protein>
    <recommendedName>
        <fullName evidence="5">HNH nuclease domain-containing protein</fullName>
    </recommendedName>
</protein>
<sequence>MSNCWRLKSLPKQYVDRWNHVVVTKERMLSPSYRPEHGGKYVCGLTKNEKTKQHYMHILVADAFNREIPFKNLNKEVWKSISKTPYQISNMGRVRVKRKTYNSTKATFTNFKIIRPSNNGNYLFVKVNDGRRIGYVHRLVAKAFVSNPHNYRVVNHLDGNKLNNKANNLEWTTFEGNSLHAFKAGLSPAGINSVKSSFNLDDLKEIYYLSTIGLNYADISSITGFNKRNIYNFLVGKTYKKENGLIKETLRKIGVRGNYRGETNGKSIN</sequence>
<evidence type="ECO:0000313" key="4">
    <source>
        <dbReference type="Proteomes" id="UP000051906"/>
    </source>
</evidence>
<dbReference type="EMBL" id="JQCA01000071">
    <property type="protein sequence ID" value="KRO03651.1"/>
    <property type="molecule type" value="Genomic_DNA"/>
</dbReference>
<feature type="domain" description="HNH nuclease" evidence="2">
    <location>
        <begin position="135"/>
        <end position="178"/>
    </location>
</feature>
<dbReference type="Pfam" id="PF07463">
    <property type="entry name" value="NUMOD4"/>
    <property type="match status" value="1"/>
</dbReference>